<gene>
    <name evidence="2" type="ORF">ALECFALPRED_002886</name>
</gene>
<name>A0A8H3FNH6_9LECA</name>
<dbReference type="EMBL" id="CAJPDR010000198">
    <property type="protein sequence ID" value="CAF9925033.1"/>
    <property type="molecule type" value="Genomic_DNA"/>
</dbReference>
<evidence type="ECO:0000313" key="3">
    <source>
        <dbReference type="Proteomes" id="UP000664203"/>
    </source>
</evidence>
<sequence>MSKFGFPAMFQLRPMRMSAITPVHTASSLRPDNTTSFGSNRITVGHSTRPLAAPTRYISTPNPIVMAAPDPIITAPPILPFPNTPTPFLVGGQTIATPSNGAVVIGSSTYSPGIRADVFGTAFLGADSIFVDEFIYVLPTYPTEKPILIDGQSIIKAFNDGFVIGDSTVAPDSQTLISGHRTSAEFSSVVVDGST</sequence>
<organism evidence="2 3">
    <name type="scientific">Alectoria fallacina</name>
    <dbReference type="NCBI Taxonomy" id="1903189"/>
    <lineage>
        <taxon>Eukaryota</taxon>
        <taxon>Fungi</taxon>
        <taxon>Dikarya</taxon>
        <taxon>Ascomycota</taxon>
        <taxon>Pezizomycotina</taxon>
        <taxon>Lecanoromycetes</taxon>
        <taxon>OSLEUM clade</taxon>
        <taxon>Lecanoromycetidae</taxon>
        <taxon>Lecanorales</taxon>
        <taxon>Lecanorineae</taxon>
        <taxon>Parmeliaceae</taxon>
        <taxon>Alectoria</taxon>
    </lineage>
</organism>
<dbReference type="AlphaFoldDB" id="A0A8H3FNH6"/>
<dbReference type="Proteomes" id="UP000664203">
    <property type="component" value="Unassembled WGS sequence"/>
</dbReference>
<feature type="region of interest" description="Disordered" evidence="1">
    <location>
        <begin position="26"/>
        <end position="45"/>
    </location>
</feature>
<comment type="caution">
    <text evidence="2">The sequence shown here is derived from an EMBL/GenBank/DDBJ whole genome shotgun (WGS) entry which is preliminary data.</text>
</comment>
<protein>
    <submittedName>
        <fullName evidence="2">Uncharacterized protein</fullName>
    </submittedName>
</protein>
<reference evidence="2" key="1">
    <citation type="submission" date="2021-03" db="EMBL/GenBank/DDBJ databases">
        <authorList>
            <person name="Tagirdzhanova G."/>
        </authorList>
    </citation>
    <scope>NUCLEOTIDE SEQUENCE</scope>
</reference>
<keyword evidence="3" id="KW-1185">Reference proteome</keyword>
<proteinExistence type="predicted"/>
<evidence type="ECO:0000256" key="1">
    <source>
        <dbReference type="SAM" id="MobiDB-lite"/>
    </source>
</evidence>
<accession>A0A8H3FNH6</accession>
<dbReference type="OrthoDB" id="5408642at2759"/>
<evidence type="ECO:0000313" key="2">
    <source>
        <dbReference type="EMBL" id="CAF9925033.1"/>
    </source>
</evidence>